<sequence length="166" mass="18504">MLPKKLKPRFKSHGLPIKINNELLAKQIKKLRVSNNSSNNDSNNAAAPSNKINDSWQTLSNARDNKNDITEYYNDRKFYNGNKKFKKSSLKNNNIPPKTNANSNKSKKTGKSVKFSLPDESQSNEGAKLLMRKSKTMSALNVDDTAALSLVKADPVPGRCNNLVKL</sequence>
<organism evidence="2 3">
    <name type="scientific">Diversispora eburnea</name>
    <dbReference type="NCBI Taxonomy" id="1213867"/>
    <lineage>
        <taxon>Eukaryota</taxon>
        <taxon>Fungi</taxon>
        <taxon>Fungi incertae sedis</taxon>
        <taxon>Mucoromycota</taxon>
        <taxon>Glomeromycotina</taxon>
        <taxon>Glomeromycetes</taxon>
        <taxon>Diversisporales</taxon>
        <taxon>Diversisporaceae</taxon>
        <taxon>Diversispora</taxon>
    </lineage>
</organism>
<name>A0A9N8UY60_9GLOM</name>
<comment type="caution">
    <text evidence="2">The sequence shown here is derived from an EMBL/GenBank/DDBJ whole genome shotgun (WGS) entry which is preliminary data.</text>
</comment>
<feature type="compositionally biased region" description="Low complexity" evidence="1">
    <location>
        <begin position="90"/>
        <end position="104"/>
    </location>
</feature>
<reference evidence="2" key="1">
    <citation type="submission" date="2021-06" db="EMBL/GenBank/DDBJ databases">
        <authorList>
            <person name="Kallberg Y."/>
            <person name="Tangrot J."/>
            <person name="Rosling A."/>
        </authorList>
    </citation>
    <scope>NUCLEOTIDE SEQUENCE</scope>
    <source>
        <strain evidence="2">AZ414A</strain>
    </source>
</reference>
<evidence type="ECO:0000313" key="3">
    <source>
        <dbReference type="Proteomes" id="UP000789706"/>
    </source>
</evidence>
<evidence type="ECO:0000256" key="1">
    <source>
        <dbReference type="SAM" id="MobiDB-lite"/>
    </source>
</evidence>
<keyword evidence="3" id="KW-1185">Reference proteome</keyword>
<feature type="region of interest" description="Disordered" evidence="1">
    <location>
        <begin position="34"/>
        <end position="55"/>
    </location>
</feature>
<evidence type="ECO:0000313" key="2">
    <source>
        <dbReference type="EMBL" id="CAG8436164.1"/>
    </source>
</evidence>
<gene>
    <name evidence="2" type="ORF">DEBURN_LOCUS975</name>
</gene>
<dbReference type="EMBL" id="CAJVPK010000036">
    <property type="protein sequence ID" value="CAG8436164.1"/>
    <property type="molecule type" value="Genomic_DNA"/>
</dbReference>
<protein>
    <submittedName>
        <fullName evidence="2">9491_t:CDS:1</fullName>
    </submittedName>
</protein>
<accession>A0A9N8UY60</accession>
<feature type="compositionally biased region" description="Low complexity" evidence="1">
    <location>
        <begin position="34"/>
        <end position="50"/>
    </location>
</feature>
<proteinExistence type="predicted"/>
<dbReference type="AlphaFoldDB" id="A0A9N8UY60"/>
<dbReference type="Proteomes" id="UP000789706">
    <property type="component" value="Unassembled WGS sequence"/>
</dbReference>
<feature type="region of interest" description="Disordered" evidence="1">
    <location>
        <begin position="83"/>
        <end position="121"/>
    </location>
</feature>